<dbReference type="AlphaFoldDB" id="U5N8Z2"/>
<name>U5N8Z2_9BURK</name>
<evidence type="ECO:0000313" key="2">
    <source>
        <dbReference type="Proteomes" id="UP000017184"/>
    </source>
</evidence>
<evidence type="ECO:0000313" key="1">
    <source>
        <dbReference type="EMBL" id="AGX87832.1"/>
    </source>
</evidence>
<dbReference type="eggNOG" id="COG3459">
    <property type="taxonomic scope" value="Bacteria"/>
</dbReference>
<dbReference type="PATRIC" id="fig|946483.4.peg.1767"/>
<dbReference type="Proteomes" id="UP000017184">
    <property type="component" value="Chromosome"/>
</dbReference>
<dbReference type="OrthoDB" id="219241at2"/>
<reference evidence="1 2" key="1">
    <citation type="journal article" date="2013" name="Genome Biol.">
        <title>Genomic analysis reveals key aspects of prokaryotic symbiosis in the phototrophic consortium "Chlorochromatium aggregatum".</title>
        <authorList>
            <person name="Liu Z."/>
            <person name="Muller J."/>
            <person name="Li T."/>
            <person name="Alvey R.M."/>
            <person name="Vogl K."/>
            <person name="Frigaard N.U."/>
            <person name="Rockwell N.C."/>
            <person name="Boyd E.S."/>
            <person name="Tomsho L.P."/>
            <person name="Schuster S.C."/>
            <person name="Henke P."/>
            <person name="Rohde M."/>
            <person name="Overmann J."/>
            <person name="Bryant D.A."/>
        </authorList>
    </citation>
    <scope>NUCLEOTIDE SEQUENCE [LARGE SCALE GENOMIC DNA]</scope>
    <source>
        <strain evidence="1">CR</strain>
    </source>
</reference>
<organism evidence="1 2">
    <name type="scientific">Candidatus Symbiobacter mobilis CR</name>
    <dbReference type="NCBI Taxonomy" id="946483"/>
    <lineage>
        <taxon>Bacteria</taxon>
        <taxon>Pseudomonadati</taxon>
        <taxon>Pseudomonadota</taxon>
        <taxon>Betaproteobacteria</taxon>
        <taxon>Burkholderiales</taxon>
        <taxon>Comamonadaceae</taxon>
    </lineage>
</organism>
<proteinExistence type="predicted"/>
<dbReference type="HOGENOM" id="CLU_276188_0_0_4"/>
<protein>
    <recommendedName>
        <fullName evidence="3">Cellobiose phosphorylase</fullName>
    </recommendedName>
</protein>
<accession>U5N8Z2</accession>
<dbReference type="STRING" id="946483.Cenrod_1748"/>
<gene>
    <name evidence="1" type="ORF">Cenrod_1748</name>
</gene>
<keyword evidence="2" id="KW-1185">Reference proteome</keyword>
<sequence length="1164" mass="131852">MTAPTLYLGNTPFQPSHGNVTGDEIVRDGESFFRISHVERMAPFFLTLVSDSDHWMFLSSKGGLTAGRKSPDNALFPYTTDDKIHDSSWNTGSRTVLRVTRGGRCWLWEPFSDAYRGVYAIERSLAKNMPGNRLVFEESNADLQLSFEYEWCTSRKFGFVRTARIQYFGDADSVRIEVLDGVQNLLPAGVSRAMQTQYSTLVDAYKKSELVTPENIGVFSLSSIPTDKAEPNESLEATVAWYVGPFPPTVLLSSHQLDLFRSGGAVQQEEAVHGTQGAYFVCGAFELAADASLRWTIVIDGRKTLVDLWELKSQHINQTRLARILDEDITHSTGTLIAMVARADGLQQTQDSRCTLRHFSNVLFNIMRGGIFEDHYRIRTGDFLSFLQRRNADQLARHGDTVRSWPTCLPYQEALQRARVVQDPDFERICHEYLPLTFSRRHGDPSRPWNQFLIDVERSDGTRVLNYQGNWRDIFQNWEALAFSYPGFIESMIARFVNASTVDGYNPYRILRDGVDWEVPDPHDPWSNIGYWGDHQLIYLLKLLELSHATHPQRLAELLVSPIFSYADVPYRIRTYRELCANPQESIVFDEERHRCVLDRVAALGTDGQLLPAKGGGVHLVSLTEKMLLSVLTKLSNFVIGAGIWMNTQRPEWNDANNALVGHGASMVTLYYLRRTIVFLARLMADAPHQHFVLSQEVHALYRDILAALTDHRPILATLDDTPSPTQRRALLDALGHAGETYRKTVYRDGLTHAGDTIDKEELARFCETVLAYIDHSIRANRREDGLYHAYNLLAFGPGVIDVQHLYEMLEGQVAVLSSGYPDPEETLRILQALRNGPLYREDQNSLMLYPERRLPRFEDKNQVPLSLLEQAPWLQRLADSDGGGIVVRDGYGGCHFHGTMHNAKVLEQALRAWKHPTHPAPSEEDIRAACALYEAVFQHRFFTGRSGTFYKYEGLGSIYWHMVAKLLPAIQEVFDFYPAMRSQPIFASLRNTYYAVREGLGVHKSPAEYGAFPTDPYSHTPRHLGAQQPGMTGQVKEDFLSRMRELGVCLHGGCIHLRTDWLQRSEFLAKPSEFGYINVAGSPLTIYLEAHSLAFSYCQVPIVYHLGAKHSLRCLYANGSVVEAFPVDKHHHYVLDAGTSAAIWERTGQVERIDVELARVDIR</sequence>
<dbReference type="RefSeq" id="WP_022774065.1">
    <property type="nucleotide sequence ID" value="NC_022576.1"/>
</dbReference>
<evidence type="ECO:0008006" key="3">
    <source>
        <dbReference type="Google" id="ProtNLM"/>
    </source>
</evidence>
<dbReference type="KEGG" id="cbx:Cenrod_1748"/>
<dbReference type="EMBL" id="CP004885">
    <property type="protein sequence ID" value="AGX87832.1"/>
    <property type="molecule type" value="Genomic_DNA"/>
</dbReference>